<dbReference type="EMBL" id="UZAK01037823">
    <property type="protein sequence ID" value="VDP59762.1"/>
    <property type="molecule type" value="Genomic_DNA"/>
</dbReference>
<gene>
    <name evidence="1" type="ORF">SCUD_LOCUS15651</name>
</gene>
<organism evidence="3">
    <name type="scientific">Schistosoma curassoni</name>
    <dbReference type="NCBI Taxonomy" id="6186"/>
    <lineage>
        <taxon>Eukaryota</taxon>
        <taxon>Metazoa</taxon>
        <taxon>Spiralia</taxon>
        <taxon>Lophotrochozoa</taxon>
        <taxon>Platyhelminthes</taxon>
        <taxon>Trematoda</taxon>
        <taxon>Digenea</taxon>
        <taxon>Strigeidida</taxon>
        <taxon>Schistosomatoidea</taxon>
        <taxon>Schistosomatidae</taxon>
        <taxon>Schistosoma</taxon>
    </lineage>
</organism>
<sequence>MKTSTSGGKHEIQWTSAMQLDDLDFADDLALISQTQQQMQEAVTSIAEVSAAIGLNIHKGKSKVLRYNTACNNPITIGGVLEKPLQIWAACLSIWATCSCHLDISTRYLLLFVLIYHYVY</sequence>
<dbReference type="Proteomes" id="UP000279833">
    <property type="component" value="Unassembled WGS sequence"/>
</dbReference>
<dbReference type="WBParaSite" id="SCUD_0001565401-mRNA-1">
    <property type="protein sequence ID" value="SCUD_0001565401-mRNA-1"/>
    <property type="gene ID" value="SCUD_0001565401"/>
</dbReference>
<keyword evidence="2" id="KW-1185">Reference proteome</keyword>
<protein>
    <submittedName>
        <fullName evidence="3">Reverse transcriptase domain-containing protein</fullName>
    </submittedName>
</protein>
<name>A0A183KKT8_9TREM</name>
<evidence type="ECO:0000313" key="3">
    <source>
        <dbReference type="WBParaSite" id="SCUD_0001565401-mRNA-1"/>
    </source>
</evidence>
<evidence type="ECO:0000313" key="2">
    <source>
        <dbReference type="Proteomes" id="UP000279833"/>
    </source>
</evidence>
<proteinExistence type="predicted"/>
<dbReference type="AlphaFoldDB" id="A0A183KKT8"/>
<reference evidence="3" key="1">
    <citation type="submission" date="2016-06" db="UniProtKB">
        <authorList>
            <consortium name="WormBaseParasite"/>
        </authorList>
    </citation>
    <scope>IDENTIFICATION</scope>
</reference>
<evidence type="ECO:0000313" key="1">
    <source>
        <dbReference type="EMBL" id="VDP59762.1"/>
    </source>
</evidence>
<reference evidence="1 2" key="2">
    <citation type="submission" date="2018-11" db="EMBL/GenBank/DDBJ databases">
        <authorList>
            <consortium name="Pathogen Informatics"/>
        </authorList>
    </citation>
    <scope>NUCLEOTIDE SEQUENCE [LARGE SCALE GENOMIC DNA]</scope>
    <source>
        <strain evidence="1">Dakar</strain>
        <strain evidence="2">Dakar, Senegal</strain>
    </source>
</reference>
<accession>A0A183KKT8</accession>